<protein>
    <submittedName>
        <fullName evidence="1">Uncharacterized protein</fullName>
    </submittedName>
</protein>
<evidence type="ECO:0000313" key="2">
    <source>
        <dbReference type="Proteomes" id="UP001062846"/>
    </source>
</evidence>
<name>A0ACC0MAP3_RHOML</name>
<dbReference type="Proteomes" id="UP001062846">
    <property type="component" value="Chromosome 9"/>
</dbReference>
<gene>
    <name evidence="1" type="ORF">RHMOL_Rhmol09G0068600</name>
</gene>
<keyword evidence="2" id="KW-1185">Reference proteome</keyword>
<evidence type="ECO:0000313" key="1">
    <source>
        <dbReference type="EMBL" id="KAI8538025.1"/>
    </source>
</evidence>
<proteinExistence type="predicted"/>
<comment type="caution">
    <text evidence="1">The sequence shown here is derived from an EMBL/GenBank/DDBJ whole genome shotgun (WGS) entry which is preliminary data.</text>
</comment>
<organism evidence="1 2">
    <name type="scientific">Rhododendron molle</name>
    <name type="common">Chinese azalea</name>
    <name type="synonym">Azalea mollis</name>
    <dbReference type="NCBI Taxonomy" id="49168"/>
    <lineage>
        <taxon>Eukaryota</taxon>
        <taxon>Viridiplantae</taxon>
        <taxon>Streptophyta</taxon>
        <taxon>Embryophyta</taxon>
        <taxon>Tracheophyta</taxon>
        <taxon>Spermatophyta</taxon>
        <taxon>Magnoliopsida</taxon>
        <taxon>eudicotyledons</taxon>
        <taxon>Gunneridae</taxon>
        <taxon>Pentapetalae</taxon>
        <taxon>asterids</taxon>
        <taxon>Ericales</taxon>
        <taxon>Ericaceae</taxon>
        <taxon>Ericoideae</taxon>
        <taxon>Rhodoreae</taxon>
        <taxon>Rhododendron</taxon>
    </lineage>
</organism>
<sequence>MSATPSSPLTSSTLNTSSMTQPIQNSQVHFHEFPTPDFLSPSPTPNPSNKFPTHLRPSFESSIHLRQPMAALLQSISATARKVIAIHDVMMVYVVQDVANDGKILIGKTTTKRATVYKRMLPY</sequence>
<dbReference type="EMBL" id="CM046396">
    <property type="protein sequence ID" value="KAI8538025.1"/>
    <property type="molecule type" value="Genomic_DNA"/>
</dbReference>
<accession>A0ACC0MAP3</accession>
<reference evidence="1" key="1">
    <citation type="submission" date="2022-02" db="EMBL/GenBank/DDBJ databases">
        <title>Plant Genome Project.</title>
        <authorList>
            <person name="Zhang R.-G."/>
        </authorList>
    </citation>
    <scope>NUCLEOTIDE SEQUENCE</scope>
    <source>
        <strain evidence="1">AT1</strain>
    </source>
</reference>